<dbReference type="EMBL" id="LAZR01042533">
    <property type="protein sequence ID" value="KKL09320.1"/>
    <property type="molecule type" value="Genomic_DNA"/>
</dbReference>
<sequence>RPMAMTLGHVILGRTAAALDIAHAHELIHVRQYERWGPLFVPAYLLCSLVLWLRGKDAYHENPFERQAYGSDNPLH</sequence>
<evidence type="ECO:0000313" key="1">
    <source>
        <dbReference type="EMBL" id="KKL09320.1"/>
    </source>
</evidence>
<evidence type="ECO:0008006" key="2">
    <source>
        <dbReference type="Google" id="ProtNLM"/>
    </source>
</evidence>
<reference evidence="1" key="1">
    <citation type="journal article" date="2015" name="Nature">
        <title>Complex archaea that bridge the gap between prokaryotes and eukaryotes.</title>
        <authorList>
            <person name="Spang A."/>
            <person name="Saw J.H."/>
            <person name="Jorgensen S.L."/>
            <person name="Zaremba-Niedzwiedzka K."/>
            <person name="Martijn J."/>
            <person name="Lind A.E."/>
            <person name="van Eijk R."/>
            <person name="Schleper C."/>
            <person name="Guy L."/>
            <person name="Ettema T.J."/>
        </authorList>
    </citation>
    <scope>NUCLEOTIDE SEQUENCE</scope>
</reference>
<organism evidence="1">
    <name type="scientific">marine sediment metagenome</name>
    <dbReference type="NCBI Taxonomy" id="412755"/>
    <lineage>
        <taxon>unclassified sequences</taxon>
        <taxon>metagenomes</taxon>
        <taxon>ecological metagenomes</taxon>
    </lineage>
</organism>
<dbReference type="AlphaFoldDB" id="A0A0F9AIU7"/>
<gene>
    <name evidence="1" type="ORF">LCGC14_2567050</name>
</gene>
<proteinExistence type="predicted"/>
<accession>A0A0F9AIU7</accession>
<feature type="non-terminal residue" evidence="1">
    <location>
        <position position="1"/>
    </location>
</feature>
<name>A0A0F9AIU7_9ZZZZ</name>
<comment type="caution">
    <text evidence="1">The sequence shown here is derived from an EMBL/GenBank/DDBJ whole genome shotgun (WGS) entry which is preliminary data.</text>
</comment>
<protein>
    <recommendedName>
        <fullName evidence="2">DUF4157 domain-containing protein</fullName>
    </recommendedName>
</protein>